<dbReference type="PANTHER" id="PTHR42998:SF1">
    <property type="entry name" value="TYPE I RESTRICTION ENZYME HINDI METHYLASE SUBUNIT"/>
    <property type="match status" value="1"/>
</dbReference>
<dbReference type="GO" id="GO:0003677">
    <property type="term" value="F:DNA binding"/>
    <property type="evidence" value="ECO:0007669"/>
    <property type="project" value="InterPro"/>
</dbReference>
<evidence type="ECO:0000313" key="2">
    <source>
        <dbReference type="EMBL" id="NEV85428.1"/>
    </source>
</evidence>
<comment type="caution">
    <text evidence="2">The sequence shown here is derived from an EMBL/GenBank/DDBJ whole genome shotgun (WGS) entry which is preliminary data.</text>
</comment>
<dbReference type="SUPFAM" id="SSF53335">
    <property type="entry name" value="S-adenosyl-L-methionine-dependent methyltransferases"/>
    <property type="match status" value="1"/>
</dbReference>
<keyword evidence="2" id="KW-0808">Transferase</keyword>
<dbReference type="RefSeq" id="WP_164457305.1">
    <property type="nucleotide sequence ID" value="NZ_JAAIFS010000001.1"/>
</dbReference>
<dbReference type="SUPFAM" id="SSF116734">
    <property type="entry name" value="DNA methylase specificity domain"/>
    <property type="match status" value="1"/>
</dbReference>
<reference evidence="2" key="1">
    <citation type="journal article" date="2020" name="Microorganisms">
        <title>Isolation, Genomic and Metabolomic Characterization of Streptomyces tendae VITAKN with Quorum Sensing Inhibitory Activity from Southern India.</title>
        <authorList>
            <person name="Ishaque N.M."/>
            <person name="Burgsdorf I."/>
            <person name="Limlingan Malit J.J."/>
            <person name="Saha S."/>
            <person name="Teta R."/>
            <person name="Ewe D."/>
            <person name="Kannabiran K."/>
            <person name="Hrouzek P."/>
            <person name="Steindler L."/>
            <person name="Costantino V."/>
            <person name="Saurav K."/>
        </authorList>
    </citation>
    <scope>NUCLEOTIDE SEQUENCE</scope>
    <source>
        <strain evidence="2">VITAKN</strain>
    </source>
</reference>
<keyword evidence="2" id="KW-0489">Methyltransferase</keyword>
<dbReference type="PANTHER" id="PTHR42998">
    <property type="entry name" value="TYPE I RESTRICTION ENZYME HINDVIIP M PROTEIN-RELATED"/>
    <property type="match status" value="1"/>
</dbReference>
<gene>
    <name evidence="2" type="ORF">GUR47_01815</name>
</gene>
<dbReference type="Pfam" id="PF02384">
    <property type="entry name" value="N6_Mtase"/>
    <property type="match status" value="1"/>
</dbReference>
<sequence>MTTGRVEVTAADIARIADVKPTAVSNWRKRHDDFPRPVGGTDRSPRFDLGQVEAWLRQQGKAQRIPVAERLWQTFESVRGSSAAEDALALTGVLLLHLRLHPEEPIPRDKTGFGQLMERAEHTFAHVPGGAVGSLGQLVTPLQYDLGARQLSLLTAAAETAAAEGAEETFGQLCERFLAQGPRSGFAATPRELADLMVALVGPPATGTVLDSSCGSGTFLLAAAEAGSRRVQGQELNHSLAMLAALRLAFRNADRGDTAPVSFDIQTGDTLRRPAFPRGRAGAAVGHPPFADRNWGYEDLTADPSWEYGIPPRGESELAWVQHTLAHTAPGASVALLLPPAVGSRPSGRRIRVELLRRGALRAVISLPAGYAAHYALALQIWVLRHPSVDDPDPERLLVVDASAETDPRELIAGIWSEYAADPGSFTPRPGVARAVPLLDLLEDADVTPRRHLPQPTAPGVSLAALSATRSAVEDHLKALLSRLPSVPELPELTEIERAGIRTVSLGELAKSGAVVLRRSAPAGGSRTSEGPPGPGEARFVTARDVVEGRPASESGPAPEDPLQHQPVRAGDILLPVVTQTVVARVATNEDAGAYPAPTLHQIRVTDTELLDPWFVAGYLSSSEGGHQAASASSSLGLHTRVDPRRVRVPLLPIERQRVYGEAFRTIAEFTRALRAAHDLGQDLARNSTDAVAAALRGADADDAVPLSL</sequence>
<dbReference type="PRINTS" id="PR00507">
    <property type="entry name" value="N12N6MTFRASE"/>
</dbReference>
<dbReference type="GO" id="GO:0008170">
    <property type="term" value="F:N-methyltransferase activity"/>
    <property type="evidence" value="ECO:0007669"/>
    <property type="project" value="InterPro"/>
</dbReference>
<protein>
    <submittedName>
        <fullName evidence="2">N-6 DNA methylase</fullName>
    </submittedName>
</protein>
<dbReference type="GO" id="GO:0032259">
    <property type="term" value="P:methylation"/>
    <property type="evidence" value="ECO:0007669"/>
    <property type="project" value="UniProtKB-KW"/>
</dbReference>
<name>A0A6B3QBI1_STRTE</name>
<dbReference type="AlphaFoldDB" id="A0A6B3QBI1"/>
<feature type="domain" description="DNA methylase adenine-specific" evidence="1">
    <location>
        <begin position="179"/>
        <end position="406"/>
    </location>
</feature>
<organism evidence="2">
    <name type="scientific">Streptomyces tendae</name>
    <dbReference type="NCBI Taxonomy" id="1932"/>
    <lineage>
        <taxon>Bacteria</taxon>
        <taxon>Bacillati</taxon>
        <taxon>Actinomycetota</taxon>
        <taxon>Actinomycetes</taxon>
        <taxon>Kitasatosporales</taxon>
        <taxon>Streptomycetaceae</taxon>
        <taxon>Streptomyces</taxon>
    </lineage>
</organism>
<evidence type="ECO:0000259" key="1">
    <source>
        <dbReference type="Pfam" id="PF02384"/>
    </source>
</evidence>
<dbReference type="InterPro" id="IPR029063">
    <property type="entry name" value="SAM-dependent_MTases_sf"/>
</dbReference>
<proteinExistence type="predicted"/>
<dbReference type="InterPro" id="IPR003356">
    <property type="entry name" value="DNA_methylase_A-5"/>
</dbReference>
<dbReference type="EMBL" id="JAAIFS010000001">
    <property type="protein sequence ID" value="NEV85428.1"/>
    <property type="molecule type" value="Genomic_DNA"/>
</dbReference>
<accession>A0A6B3QBI1</accession>
<dbReference type="Gene3D" id="1.10.10.10">
    <property type="entry name" value="Winged helix-like DNA-binding domain superfamily/Winged helix DNA-binding domain"/>
    <property type="match status" value="1"/>
</dbReference>
<dbReference type="Gene3D" id="3.40.50.150">
    <property type="entry name" value="Vaccinia Virus protein VP39"/>
    <property type="match status" value="1"/>
</dbReference>
<dbReference type="InterPro" id="IPR036388">
    <property type="entry name" value="WH-like_DNA-bd_sf"/>
</dbReference>
<dbReference type="InterPro" id="IPR052916">
    <property type="entry name" value="Type-I_RE_MTase_Subunit"/>
</dbReference>